<sequence>MSISDSDWKSYNELYELALDRFCKGVLADAQTIAQNETLSAHARYSTLYGLIRNRDKDLAMAFNGRRRKEVSLSLRLMVAYDLLSDQELMVLSDELRERISDAVRQPYEIEWATDA</sequence>
<reference evidence="1 2" key="1">
    <citation type="submission" date="2015-01" db="EMBL/GenBank/DDBJ databases">
        <title>Draft Genome Sequence of the Biocontrol and Plant Growth-Promoting Rhizobacteria (PGPR) Pseudomonas fluorescens UM270.</title>
        <authorList>
            <person name="Hernandez-Salmeron J.E."/>
            <person name="Santoyo G."/>
            <person name="Moreno-Hagelsieb G."/>
            <person name="Hernandez-Leon R."/>
        </authorList>
    </citation>
    <scope>NUCLEOTIDE SEQUENCE [LARGE SCALE GENOMIC DNA]</scope>
    <source>
        <strain evidence="1 2">UM270</strain>
    </source>
</reference>
<comment type="caution">
    <text evidence="1">The sequence shown here is derived from an EMBL/GenBank/DDBJ whole genome shotgun (WGS) entry which is preliminary data.</text>
</comment>
<organism evidence="1 2">
    <name type="scientific">Pseudomonas fluorescens</name>
    <dbReference type="NCBI Taxonomy" id="294"/>
    <lineage>
        <taxon>Bacteria</taxon>
        <taxon>Pseudomonadati</taxon>
        <taxon>Pseudomonadota</taxon>
        <taxon>Gammaproteobacteria</taxon>
        <taxon>Pseudomonadales</taxon>
        <taxon>Pseudomonadaceae</taxon>
        <taxon>Pseudomonas</taxon>
    </lineage>
</organism>
<evidence type="ECO:0000313" key="2">
    <source>
        <dbReference type="Proteomes" id="UP000032101"/>
    </source>
</evidence>
<accession>A0A0D0PGK5</accession>
<dbReference type="Proteomes" id="UP000032101">
    <property type="component" value="Unassembled WGS sequence"/>
</dbReference>
<name>A0A0D0PGK5_PSEFL</name>
<protein>
    <submittedName>
        <fullName evidence="1">Uncharacterized protein</fullName>
    </submittedName>
</protein>
<gene>
    <name evidence="1" type="ORF">RL74_09070</name>
</gene>
<dbReference type="AlphaFoldDB" id="A0A0D0PGK5"/>
<proteinExistence type="predicted"/>
<dbReference type="OrthoDB" id="5877525at2"/>
<evidence type="ECO:0000313" key="1">
    <source>
        <dbReference type="EMBL" id="KIQ59712.1"/>
    </source>
</evidence>
<dbReference type="PATRIC" id="fig|294.124.peg.1870"/>
<dbReference type="RefSeq" id="WP_042729483.1">
    <property type="nucleotide sequence ID" value="NZ_JXNZ01000061.1"/>
</dbReference>
<dbReference type="EMBL" id="JXNZ01000061">
    <property type="protein sequence ID" value="KIQ59712.1"/>
    <property type="molecule type" value="Genomic_DNA"/>
</dbReference>